<evidence type="ECO:0000313" key="3">
    <source>
        <dbReference type="Proteomes" id="UP001235712"/>
    </source>
</evidence>
<protein>
    <submittedName>
        <fullName evidence="2">Dihydrofolate reductase</fullName>
    </submittedName>
</protein>
<reference evidence="2 3" key="1">
    <citation type="submission" date="2023-07" db="EMBL/GenBank/DDBJ databases">
        <title>Sequencing the genomes of 1000 actinobacteria strains.</title>
        <authorList>
            <person name="Klenk H.-P."/>
        </authorList>
    </citation>
    <scope>NUCLEOTIDE SEQUENCE [LARGE SCALE GENOMIC DNA]</scope>
    <source>
        <strain evidence="2 3">DSM 44388</strain>
    </source>
</reference>
<dbReference type="InterPro" id="IPR050765">
    <property type="entry name" value="Riboflavin_Biosynth_HTPR"/>
</dbReference>
<dbReference type="PANTHER" id="PTHR38011:SF11">
    <property type="entry name" value="2,5-DIAMINO-6-RIBOSYLAMINO-4(3H)-PYRIMIDINONE 5'-PHOSPHATE REDUCTASE"/>
    <property type="match status" value="1"/>
</dbReference>
<dbReference type="Proteomes" id="UP001235712">
    <property type="component" value="Unassembled WGS sequence"/>
</dbReference>
<dbReference type="SUPFAM" id="SSF53597">
    <property type="entry name" value="Dihydrofolate reductase-like"/>
    <property type="match status" value="1"/>
</dbReference>
<sequence>MRRVVLYELLSLDGVAESPDRWMPMQEDTVYLDNLREVIRRQDTVLLGRAMYDEWAPIWPDMDMEPFSDFINGTPKYVATSAPLNHPWANTERIEQPLTSFVTQLKAQEGGDIGVHGSIRLAQTLLFAGLVDELRLVVAPTLAGTGRKLFDNQDMLRRLTLNDGRRTPTGLVLLSYSVT</sequence>
<dbReference type="Pfam" id="PF01872">
    <property type="entry name" value="RibD_C"/>
    <property type="match status" value="1"/>
</dbReference>
<dbReference type="RefSeq" id="WP_307241064.1">
    <property type="nucleotide sequence ID" value="NZ_JAUSQZ010000001.1"/>
</dbReference>
<evidence type="ECO:0000313" key="2">
    <source>
        <dbReference type="EMBL" id="MDP9826352.1"/>
    </source>
</evidence>
<comment type="caution">
    <text evidence="2">The sequence shown here is derived from an EMBL/GenBank/DDBJ whole genome shotgun (WGS) entry which is preliminary data.</text>
</comment>
<name>A0ABT9P1G9_9ACTN</name>
<dbReference type="Gene3D" id="3.40.430.10">
    <property type="entry name" value="Dihydrofolate Reductase, subunit A"/>
    <property type="match status" value="1"/>
</dbReference>
<dbReference type="PANTHER" id="PTHR38011">
    <property type="entry name" value="DIHYDROFOLATE REDUCTASE FAMILY PROTEIN (AFU_ORTHOLOGUE AFUA_8G06820)"/>
    <property type="match status" value="1"/>
</dbReference>
<organism evidence="2 3">
    <name type="scientific">Kineosporia succinea</name>
    <dbReference type="NCBI Taxonomy" id="84632"/>
    <lineage>
        <taxon>Bacteria</taxon>
        <taxon>Bacillati</taxon>
        <taxon>Actinomycetota</taxon>
        <taxon>Actinomycetes</taxon>
        <taxon>Kineosporiales</taxon>
        <taxon>Kineosporiaceae</taxon>
        <taxon>Kineosporia</taxon>
    </lineage>
</organism>
<feature type="domain" description="Bacterial bifunctional deaminase-reductase C-terminal" evidence="1">
    <location>
        <begin position="4"/>
        <end position="173"/>
    </location>
</feature>
<accession>A0ABT9P1G9</accession>
<evidence type="ECO:0000259" key="1">
    <source>
        <dbReference type="Pfam" id="PF01872"/>
    </source>
</evidence>
<gene>
    <name evidence="2" type="ORF">J2S57_002101</name>
</gene>
<dbReference type="EMBL" id="JAUSQZ010000001">
    <property type="protein sequence ID" value="MDP9826352.1"/>
    <property type="molecule type" value="Genomic_DNA"/>
</dbReference>
<keyword evidence="3" id="KW-1185">Reference proteome</keyword>
<proteinExistence type="predicted"/>
<dbReference type="InterPro" id="IPR024072">
    <property type="entry name" value="DHFR-like_dom_sf"/>
</dbReference>
<dbReference type="InterPro" id="IPR002734">
    <property type="entry name" value="RibDG_C"/>
</dbReference>